<feature type="region of interest" description="Disordered" evidence="4">
    <location>
        <begin position="180"/>
        <end position="233"/>
    </location>
</feature>
<feature type="compositionally biased region" description="Polar residues" evidence="4">
    <location>
        <begin position="357"/>
        <end position="366"/>
    </location>
</feature>
<dbReference type="GO" id="GO:0005768">
    <property type="term" value="C:endosome"/>
    <property type="evidence" value="ECO:0007669"/>
    <property type="project" value="TreeGrafter"/>
</dbReference>
<comment type="caution">
    <text evidence="5">The sequence shown here is derived from an EMBL/GenBank/DDBJ whole genome shotgun (WGS) entry which is preliminary data.</text>
</comment>
<name>A0A9P5PUJ7_9AGAR</name>
<evidence type="ECO:0000256" key="4">
    <source>
        <dbReference type="SAM" id="MobiDB-lite"/>
    </source>
</evidence>
<feature type="compositionally biased region" description="Low complexity" evidence="4">
    <location>
        <begin position="224"/>
        <end position="233"/>
    </location>
</feature>
<feature type="region of interest" description="Disordered" evidence="4">
    <location>
        <begin position="732"/>
        <end position="798"/>
    </location>
</feature>
<dbReference type="OrthoDB" id="72772at2759"/>
<feature type="region of interest" description="Disordered" evidence="4">
    <location>
        <begin position="830"/>
        <end position="879"/>
    </location>
</feature>
<feature type="region of interest" description="Disordered" evidence="4">
    <location>
        <begin position="383"/>
        <end position="402"/>
    </location>
</feature>
<feature type="compositionally biased region" description="Low complexity" evidence="4">
    <location>
        <begin position="830"/>
        <end position="844"/>
    </location>
</feature>
<feature type="compositionally biased region" description="Low complexity" evidence="4">
    <location>
        <begin position="734"/>
        <end position="752"/>
    </location>
</feature>
<evidence type="ECO:0000256" key="1">
    <source>
        <dbReference type="ARBA" id="ARBA00009574"/>
    </source>
</evidence>
<dbReference type="Pfam" id="PF10186">
    <property type="entry name" value="ATG14"/>
    <property type="match status" value="1"/>
</dbReference>
<dbReference type="GO" id="GO:0032991">
    <property type="term" value="C:protein-containing complex"/>
    <property type="evidence" value="ECO:0007669"/>
    <property type="project" value="UniProtKB-ARBA"/>
</dbReference>
<reference evidence="5" key="1">
    <citation type="submission" date="2020-11" db="EMBL/GenBank/DDBJ databases">
        <authorList>
            <consortium name="DOE Joint Genome Institute"/>
            <person name="Ahrendt S."/>
            <person name="Riley R."/>
            <person name="Andreopoulos W."/>
            <person name="Labutti K."/>
            <person name="Pangilinan J."/>
            <person name="Ruiz-Duenas F.J."/>
            <person name="Barrasa J.M."/>
            <person name="Sanchez-Garcia M."/>
            <person name="Camarero S."/>
            <person name="Miyauchi S."/>
            <person name="Serrano A."/>
            <person name="Linde D."/>
            <person name="Babiker R."/>
            <person name="Drula E."/>
            <person name="Ayuso-Fernandez I."/>
            <person name="Pacheco R."/>
            <person name="Padilla G."/>
            <person name="Ferreira P."/>
            <person name="Barriuso J."/>
            <person name="Kellner H."/>
            <person name="Castanera R."/>
            <person name="Alfaro M."/>
            <person name="Ramirez L."/>
            <person name="Pisabarro A.G."/>
            <person name="Kuo A."/>
            <person name="Tritt A."/>
            <person name="Lipzen A."/>
            <person name="He G."/>
            <person name="Yan M."/>
            <person name="Ng V."/>
            <person name="Cullen D."/>
            <person name="Martin F."/>
            <person name="Rosso M.-N."/>
            <person name="Henrissat B."/>
            <person name="Hibbett D."/>
            <person name="Martinez A.T."/>
            <person name="Grigoriev I.V."/>
        </authorList>
    </citation>
    <scope>NUCLEOTIDE SEQUENCE</scope>
    <source>
        <strain evidence="5">AH 40177</strain>
    </source>
</reference>
<feature type="compositionally biased region" description="Basic and acidic residues" evidence="4">
    <location>
        <begin position="428"/>
        <end position="438"/>
    </location>
</feature>
<dbReference type="GO" id="GO:0000149">
    <property type="term" value="F:SNARE binding"/>
    <property type="evidence" value="ECO:0007669"/>
    <property type="project" value="TreeGrafter"/>
</dbReference>
<evidence type="ECO:0000256" key="2">
    <source>
        <dbReference type="ARBA" id="ARBA00013807"/>
    </source>
</evidence>
<dbReference type="PANTHER" id="PTHR15157:SF5">
    <property type="entry name" value="UV RADIATION RESISTANCE-ASSOCIATED GENE PROTEIN"/>
    <property type="match status" value="1"/>
</dbReference>
<protein>
    <recommendedName>
        <fullName evidence="2">Autophagy-related protein 14</fullName>
    </recommendedName>
</protein>
<dbReference type="GO" id="GO:0035493">
    <property type="term" value="P:SNARE complex assembly"/>
    <property type="evidence" value="ECO:0007669"/>
    <property type="project" value="TreeGrafter"/>
</dbReference>
<evidence type="ECO:0000256" key="3">
    <source>
        <dbReference type="ARBA" id="ARBA00023054"/>
    </source>
</evidence>
<feature type="compositionally biased region" description="Low complexity" evidence="4">
    <location>
        <begin position="180"/>
        <end position="192"/>
    </location>
</feature>
<gene>
    <name evidence="5" type="ORF">BDP27DRAFT_1319788</name>
</gene>
<dbReference type="GO" id="GO:0000323">
    <property type="term" value="C:lytic vacuole"/>
    <property type="evidence" value="ECO:0007669"/>
    <property type="project" value="TreeGrafter"/>
</dbReference>
<evidence type="ECO:0000313" key="6">
    <source>
        <dbReference type="Proteomes" id="UP000772434"/>
    </source>
</evidence>
<feature type="compositionally biased region" description="Low complexity" evidence="4">
    <location>
        <begin position="776"/>
        <end position="797"/>
    </location>
</feature>
<feature type="region of interest" description="Disordered" evidence="4">
    <location>
        <begin position="346"/>
        <end position="366"/>
    </location>
</feature>
<sequence>MPIHVCLLMSLEKPVPFQNALDSNHLFQRRIGHITSIQIRNLTPFPARDTLTSALSKPAHGHLVDDLDATTTRRRARRISTNSIVTLRSLRSDDGEPGDVYEGRKRTSSKVSDKSGTAGRTAPTIRPQRNRTTSLASIFPTTAQDLESSKNYLDHSQAGLEKVVGSRLVQTFLAVTATPEPSELAASSSLSPPGTPSPQKETFSPPNHGRTESWAPTRSAVPTSPLSSSGHVRSLSSASARKVKLANGSTLASSSSTSTSVPSYLSPIHQPSTNPTFSFDPKSEFASWTDFRAVKLKIGLWAKVGSSSSGHINGKGKGKEQSLSGQTPEWQALEEWNVDLNELIPLPKASSDDETSSSHQLPSNTLLVTLNPPGQTFYIHAPSLSHERSPSPTPGYSSDPESIVRKDSEINSSLTVFPSRRKRHRGRQGKESDNGEDVTKTAGWKDLFKLVTIWTTIKDNEKSLEDLVRGLDVLIADDKILPLKREISRRERRISELRSDCAIVSTKSQELRDEILLRRERLRERQTLLARVKQQEQDDLQEQDEIAEDLFDERARVKSLRGVFFPIRTTLISTLSYLFPIELRSPPDLLFTIVDVPLPIPLTPNDPAPPLTLAVHIDVNEETVATALGYVALVVQFLAAYLGYVLVYPITYIGSRSLIRDGISAMVGPRMFPLFSKGVDKYRFEYGVFLLNKDIEMLMVQQDLRAIDIRHTLPNLKNLLLTLTDGEGVPVGLPSGSARASSPNSSLSGLESPRPLSPVETINGGTTPKAKEVDLPQESQTTPPTSGSSTPTALSPAVSKDALKKTSRFLGFTPLAGFLRVRYPSSLLGSTLESSSDEAATSSSQNDYTAADGELGDSLDEDRSQTEAEELGASGQVLDMKVTDRVEDADSPTLRVKGRLNGVWKVQ</sequence>
<feature type="region of interest" description="Disordered" evidence="4">
    <location>
        <begin position="307"/>
        <end position="326"/>
    </location>
</feature>
<evidence type="ECO:0000313" key="5">
    <source>
        <dbReference type="EMBL" id="KAF9072674.1"/>
    </source>
</evidence>
<dbReference type="InterPro" id="IPR018791">
    <property type="entry name" value="UV_resistance/autophagy_Atg14"/>
</dbReference>
<accession>A0A9P5PUJ7</accession>
<keyword evidence="6" id="KW-1185">Reference proteome</keyword>
<dbReference type="Proteomes" id="UP000772434">
    <property type="component" value="Unassembled WGS sequence"/>
</dbReference>
<organism evidence="5 6">
    <name type="scientific">Rhodocollybia butyracea</name>
    <dbReference type="NCBI Taxonomy" id="206335"/>
    <lineage>
        <taxon>Eukaryota</taxon>
        <taxon>Fungi</taxon>
        <taxon>Dikarya</taxon>
        <taxon>Basidiomycota</taxon>
        <taxon>Agaricomycotina</taxon>
        <taxon>Agaricomycetes</taxon>
        <taxon>Agaricomycetidae</taxon>
        <taxon>Agaricales</taxon>
        <taxon>Marasmiineae</taxon>
        <taxon>Omphalotaceae</taxon>
        <taxon>Rhodocollybia</taxon>
    </lineage>
</organism>
<dbReference type="PANTHER" id="PTHR15157">
    <property type="entry name" value="UV RADIATION RESISTANCE-ASSOCIATED GENE PROTEIN"/>
    <property type="match status" value="1"/>
</dbReference>
<keyword evidence="3" id="KW-0175">Coiled coil</keyword>
<feature type="region of interest" description="Disordered" evidence="4">
    <location>
        <begin position="90"/>
        <end position="136"/>
    </location>
</feature>
<dbReference type="AlphaFoldDB" id="A0A9P5PUJ7"/>
<proteinExistence type="inferred from homology"/>
<dbReference type="EMBL" id="JADNRY010000022">
    <property type="protein sequence ID" value="KAF9072674.1"/>
    <property type="molecule type" value="Genomic_DNA"/>
</dbReference>
<feature type="region of interest" description="Disordered" evidence="4">
    <location>
        <begin position="418"/>
        <end position="438"/>
    </location>
</feature>
<comment type="similarity">
    <text evidence="1">Belongs to the ATG14 family.</text>
</comment>